<evidence type="ECO:0000259" key="7">
    <source>
        <dbReference type="PROSITE" id="PS50893"/>
    </source>
</evidence>
<proteinExistence type="predicted"/>
<keyword evidence="9" id="KW-0067">ATP-binding</keyword>
<dbReference type="Gene3D" id="1.20.1560.10">
    <property type="entry name" value="ABC transporter type 1, transmembrane domain"/>
    <property type="match status" value="1"/>
</dbReference>
<name>A0ABT8FGZ8_9ACTN</name>
<feature type="transmembrane region" description="Helical" evidence="6">
    <location>
        <begin position="69"/>
        <end position="89"/>
    </location>
</feature>
<dbReference type="InterPro" id="IPR027417">
    <property type="entry name" value="P-loop_NTPase"/>
</dbReference>
<feature type="domain" description="ABC transmembrane type-1" evidence="8">
    <location>
        <begin position="33"/>
        <end position="314"/>
    </location>
</feature>
<feature type="transmembrane region" description="Helical" evidence="6">
    <location>
        <begin position="146"/>
        <end position="165"/>
    </location>
</feature>
<dbReference type="PROSITE" id="PS50929">
    <property type="entry name" value="ABC_TM1F"/>
    <property type="match status" value="1"/>
</dbReference>
<keyword evidence="10" id="KW-1185">Reference proteome</keyword>
<dbReference type="SUPFAM" id="SSF90123">
    <property type="entry name" value="ABC transporter transmembrane region"/>
    <property type="match status" value="1"/>
</dbReference>
<protein>
    <submittedName>
        <fullName evidence="9">ABC transporter ATP-binding protein</fullName>
    </submittedName>
</protein>
<gene>
    <name evidence="9" type="ORF">QWY28_12210</name>
</gene>
<dbReference type="PANTHER" id="PTHR43394">
    <property type="entry name" value="ATP-DEPENDENT PERMEASE MDL1, MITOCHONDRIAL"/>
    <property type="match status" value="1"/>
</dbReference>
<organism evidence="9 10">
    <name type="scientific">Nocardioides oceani</name>
    <dbReference type="NCBI Taxonomy" id="3058369"/>
    <lineage>
        <taxon>Bacteria</taxon>
        <taxon>Bacillati</taxon>
        <taxon>Actinomycetota</taxon>
        <taxon>Actinomycetes</taxon>
        <taxon>Propionibacteriales</taxon>
        <taxon>Nocardioidaceae</taxon>
        <taxon>Nocardioides</taxon>
    </lineage>
</organism>
<dbReference type="PROSITE" id="PS00211">
    <property type="entry name" value="ABC_TRANSPORTER_1"/>
    <property type="match status" value="1"/>
</dbReference>
<evidence type="ECO:0000313" key="10">
    <source>
        <dbReference type="Proteomes" id="UP001168620"/>
    </source>
</evidence>
<keyword evidence="4 6" id="KW-0472">Membrane</keyword>
<feature type="region of interest" description="Disordered" evidence="5">
    <location>
        <begin position="565"/>
        <end position="589"/>
    </location>
</feature>
<comment type="caution">
    <text evidence="9">The sequence shown here is derived from an EMBL/GenBank/DDBJ whole genome shotgun (WGS) entry which is preliminary data.</text>
</comment>
<dbReference type="GO" id="GO:0005524">
    <property type="term" value="F:ATP binding"/>
    <property type="evidence" value="ECO:0007669"/>
    <property type="project" value="UniProtKB-KW"/>
</dbReference>
<dbReference type="RefSeq" id="WP_300952833.1">
    <property type="nucleotide sequence ID" value="NZ_JAUHJQ010000004.1"/>
</dbReference>
<dbReference type="Pfam" id="PF00664">
    <property type="entry name" value="ABC_membrane"/>
    <property type="match status" value="1"/>
</dbReference>
<dbReference type="PROSITE" id="PS50893">
    <property type="entry name" value="ABC_TRANSPORTER_2"/>
    <property type="match status" value="1"/>
</dbReference>
<dbReference type="InterPro" id="IPR017871">
    <property type="entry name" value="ABC_transporter-like_CS"/>
</dbReference>
<dbReference type="InterPro" id="IPR003439">
    <property type="entry name" value="ABC_transporter-like_ATP-bd"/>
</dbReference>
<evidence type="ECO:0000256" key="4">
    <source>
        <dbReference type="ARBA" id="ARBA00023136"/>
    </source>
</evidence>
<keyword evidence="9" id="KW-0547">Nucleotide-binding</keyword>
<feature type="compositionally biased region" description="Low complexity" evidence="5">
    <location>
        <begin position="573"/>
        <end position="589"/>
    </location>
</feature>
<comment type="subcellular location">
    <subcellularLocation>
        <location evidence="1">Cell membrane</location>
        <topology evidence="1">Multi-pass membrane protein</topology>
    </subcellularLocation>
</comment>
<sequence length="589" mass="62783">MIHLPLENPGTADSRSPGRFLWWMARGQWRTLAAGAFFGIVWMGAQAVMPAIIGRAIDQGVADRDGSALAWFAGLLLLVGLVQAASGVIRHRFAVTNWLVAAYRTVQLVGRQAVHLGGTLPRKVSGGEVVAIGTTDLSHLGQVMDVSARFAGAVVSFVLVAVILLQTSTTLGLVVLVGVPALMLLVGPLLSPLQARAHRQRELMSHLSNTATDIVTGLRVLRGIGGEQVFHDRYRRESQTTRRAGVQVAKLQSVLDALQVFLPGVFVVLVVWLGARYAVEGTITAGELVAFYGYSAFLMIPLRTATEYANKFIRARVAAARVVRVLALTPDHQDPAVPLPSPPEGSELVDLRSGLRVRPGTLVALVSEQPHETALLADRLGLCAPEVDDDVRLGGVPLSGLTRAEVRRRVVVSDTGSMLFSGRLGDRLDVSGDGRSVDRALRTASAEDILAALPAGLDTVVAERGRSFSGGQRQRLVLARALVAEPEVLVLVEPTSAVDAHTEARVATRLREHRAGRTTVVTTSSPLLLDAADEVVLVRDGRVVATGRHGDLLAAEPEYRRVVTRETDPEPVAAGTSGTTAAGTVEVER</sequence>
<feature type="transmembrane region" description="Helical" evidence="6">
    <location>
        <begin position="171"/>
        <end position="191"/>
    </location>
</feature>
<feature type="transmembrane region" description="Helical" evidence="6">
    <location>
        <begin position="32"/>
        <end position="57"/>
    </location>
</feature>
<evidence type="ECO:0000256" key="1">
    <source>
        <dbReference type="ARBA" id="ARBA00004651"/>
    </source>
</evidence>
<dbReference type="Pfam" id="PF00005">
    <property type="entry name" value="ABC_tran"/>
    <property type="match status" value="1"/>
</dbReference>
<evidence type="ECO:0000256" key="6">
    <source>
        <dbReference type="SAM" id="Phobius"/>
    </source>
</evidence>
<dbReference type="Gene3D" id="3.40.50.300">
    <property type="entry name" value="P-loop containing nucleotide triphosphate hydrolases"/>
    <property type="match status" value="1"/>
</dbReference>
<feature type="transmembrane region" description="Helical" evidence="6">
    <location>
        <begin position="260"/>
        <end position="279"/>
    </location>
</feature>
<feature type="domain" description="ABC transporter" evidence="7">
    <location>
        <begin position="323"/>
        <end position="565"/>
    </location>
</feature>
<keyword evidence="2 6" id="KW-0812">Transmembrane</keyword>
<dbReference type="EMBL" id="JAUHJQ010000004">
    <property type="protein sequence ID" value="MDN4173715.1"/>
    <property type="molecule type" value="Genomic_DNA"/>
</dbReference>
<evidence type="ECO:0000256" key="5">
    <source>
        <dbReference type="SAM" id="MobiDB-lite"/>
    </source>
</evidence>
<feature type="transmembrane region" description="Helical" evidence="6">
    <location>
        <begin position="285"/>
        <end position="306"/>
    </location>
</feature>
<evidence type="ECO:0000313" key="9">
    <source>
        <dbReference type="EMBL" id="MDN4173715.1"/>
    </source>
</evidence>
<reference evidence="9" key="1">
    <citation type="submission" date="2023-06" db="EMBL/GenBank/DDBJ databases">
        <title>Draft genome sequence of Nocardioides sp. SOB77.</title>
        <authorList>
            <person name="Zhang G."/>
        </authorList>
    </citation>
    <scope>NUCLEOTIDE SEQUENCE</scope>
    <source>
        <strain evidence="9">SOB77</strain>
    </source>
</reference>
<evidence type="ECO:0000256" key="3">
    <source>
        <dbReference type="ARBA" id="ARBA00022989"/>
    </source>
</evidence>
<dbReference type="SUPFAM" id="SSF52540">
    <property type="entry name" value="P-loop containing nucleoside triphosphate hydrolases"/>
    <property type="match status" value="1"/>
</dbReference>
<dbReference type="PANTHER" id="PTHR43394:SF1">
    <property type="entry name" value="ATP-BINDING CASSETTE SUB-FAMILY B MEMBER 10, MITOCHONDRIAL"/>
    <property type="match status" value="1"/>
</dbReference>
<dbReference type="InterPro" id="IPR039421">
    <property type="entry name" value="Type_1_exporter"/>
</dbReference>
<dbReference type="InterPro" id="IPR036640">
    <property type="entry name" value="ABC1_TM_sf"/>
</dbReference>
<evidence type="ECO:0000256" key="2">
    <source>
        <dbReference type="ARBA" id="ARBA00022692"/>
    </source>
</evidence>
<accession>A0ABT8FGZ8</accession>
<keyword evidence="3 6" id="KW-1133">Transmembrane helix</keyword>
<evidence type="ECO:0000259" key="8">
    <source>
        <dbReference type="PROSITE" id="PS50929"/>
    </source>
</evidence>
<dbReference type="Proteomes" id="UP001168620">
    <property type="component" value="Unassembled WGS sequence"/>
</dbReference>
<dbReference type="InterPro" id="IPR011527">
    <property type="entry name" value="ABC1_TM_dom"/>
</dbReference>